<protein>
    <submittedName>
        <fullName evidence="3">Glycosyltransferase family 2 protein</fullName>
    </submittedName>
</protein>
<reference evidence="3" key="1">
    <citation type="journal article" date="2020" name="mSystems">
        <title>Genome- and Community-Level Interaction Insights into Carbon Utilization and Element Cycling Functions of Hydrothermarchaeota in Hydrothermal Sediment.</title>
        <authorList>
            <person name="Zhou Z."/>
            <person name="Liu Y."/>
            <person name="Xu W."/>
            <person name="Pan J."/>
            <person name="Luo Z.H."/>
            <person name="Li M."/>
        </authorList>
    </citation>
    <scope>NUCLEOTIDE SEQUENCE [LARGE SCALE GENOMIC DNA]</scope>
    <source>
        <strain evidence="3">SpSt-479</strain>
    </source>
</reference>
<evidence type="ECO:0000313" key="3">
    <source>
        <dbReference type="EMBL" id="HFI90802.1"/>
    </source>
</evidence>
<organism evidence="3">
    <name type="scientific">Ignavibacterium album</name>
    <dbReference type="NCBI Taxonomy" id="591197"/>
    <lineage>
        <taxon>Bacteria</taxon>
        <taxon>Pseudomonadati</taxon>
        <taxon>Ignavibacteriota</taxon>
        <taxon>Ignavibacteria</taxon>
        <taxon>Ignavibacteriales</taxon>
        <taxon>Ignavibacteriaceae</taxon>
        <taxon>Ignavibacterium</taxon>
    </lineage>
</organism>
<dbReference type="FunFam" id="3.90.550.10:FF:000129">
    <property type="entry name" value="Glycosyltransferase family 2 protein"/>
    <property type="match status" value="1"/>
</dbReference>
<dbReference type="Gene3D" id="3.90.550.10">
    <property type="entry name" value="Spore Coat Polysaccharide Biosynthesis Protein SpsA, Chain A"/>
    <property type="match status" value="1"/>
</dbReference>
<keyword evidence="1" id="KW-0472">Membrane</keyword>
<dbReference type="PANTHER" id="PTHR48090:SF7">
    <property type="entry name" value="RFBJ PROTEIN"/>
    <property type="match status" value="1"/>
</dbReference>
<feature type="transmembrane region" description="Helical" evidence="1">
    <location>
        <begin position="236"/>
        <end position="257"/>
    </location>
</feature>
<dbReference type="Pfam" id="PF00535">
    <property type="entry name" value="Glycos_transf_2"/>
    <property type="match status" value="1"/>
</dbReference>
<keyword evidence="1" id="KW-0812">Transmembrane</keyword>
<dbReference type="AlphaFoldDB" id="A0A7V2ZIX1"/>
<dbReference type="CDD" id="cd04179">
    <property type="entry name" value="DPM_DPG-synthase_like"/>
    <property type="match status" value="1"/>
</dbReference>
<dbReference type="InterPro" id="IPR050256">
    <property type="entry name" value="Glycosyltransferase_2"/>
</dbReference>
<keyword evidence="1" id="KW-1133">Transmembrane helix</keyword>
<dbReference type="PANTHER" id="PTHR48090">
    <property type="entry name" value="UNDECAPRENYL-PHOSPHATE 4-DEOXY-4-FORMAMIDO-L-ARABINOSE TRANSFERASE-RELATED"/>
    <property type="match status" value="1"/>
</dbReference>
<comment type="caution">
    <text evidence="3">The sequence shown here is derived from an EMBL/GenBank/DDBJ whole genome shotgun (WGS) entry which is preliminary data.</text>
</comment>
<evidence type="ECO:0000256" key="1">
    <source>
        <dbReference type="SAM" id="Phobius"/>
    </source>
</evidence>
<accession>A0A7V2ZIX1</accession>
<dbReference type="InterPro" id="IPR001173">
    <property type="entry name" value="Glyco_trans_2-like"/>
</dbReference>
<feature type="domain" description="Glycosyltransferase 2-like" evidence="2">
    <location>
        <begin position="8"/>
        <end position="169"/>
    </location>
</feature>
<gene>
    <name evidence="3" type="ORF">ENS31_04620</name>
</gene>
<dbReference type="EMBL" id="DSUJ01000008">
    <property type="protein sequence ID" value="HFI90802.1"/>
    <property type="molecule type" value="Genomic_DNA"/>
</dbReference>
<proteinExistence type="predicted"/>
<keyword evidence="3" id="KW-0808">Transferase</keyword>
<name>A0A7V2ZIX1_9BACT</name>
<feature type="transmembrane region" description="Helical" evidence="1">
    <location>
        <begin position="131"/>
        <end position="149"/>
    </location>
</feature>
<feature type="transmembrane region" description="Helical" evidence="1">
    <location>
        <begin position="352"/>
        <end position="375"/>
    </location>
</feature>
<feature type="transmembrane region" description="Helical" evidence="1">
    <location>
        <begin position="263"/>
        <end position="296"/>
    </location>
</feature>
<dbReference type="GO" id="GO:0016740">
    <property type="term" value="F:transferase activity"/>
    <property type="evidence" value="ECO:0007669"/>
    <property type="project" value="UniProtKB-KW"/>
</dbReference>
<sequence>MEKNSLTFLVPCLNEEKTLSFVLEKIQKVRGNELKEFETELIVSDNGSTDNSVNIAKSKGAKVIHCKKRGYGAALDFGIRNANSEYIIFADADDTYDFLEAPKLFLEAIKGYDLVIGNRLNSNLRKNSMPFLHRYIGTPVLNFIINLLYSNKKNRIKDCNSGFRCFRKDSYLNWNVTGTGMEFASEMLVKALNNNAKISHVPVTLYPDHADRIPHLKTWQDGMRHLLQIFVESPQFFFKFGITLFLPSLIGIVIGWLFGPVNIIGFSIFGIHTMLILLFAGVIGISIFGIGLGLSVSKNNIPRTYKFLLNLSEDKLFWSSVLILFISFSFIISLFILWGLKGFSNIDFSKDTVFFIAIGTFGIELVSTIIFSHLIKRTKSIH</sequence>
<dbReference type="SUPFAM" id="SSF53448">
    <property type="entry name" value="Nucleotide-diphospho-sugar transferases"/>
    <property type="match status" value="1"/>
</dbReference>
<dbReference type="InterPro" id="IPR029044">
    <property type="entry name" value="Nucleotide-diphossugar_trans"/>
</dbReference>
<feature type="transmembrane region" description="Helical" evidence="1">
    <location>
        <begin position="316"/>
        <end position="340"/>
    </location>
</feature>
<evidence type="ECO:0000259" key="2">
    <source>
        <dbReference type="Pfam" id="PF00535"/>
    </source>
</evidence>